<dbReference type="EC" id="4.2.1.59" evidence="10"/>
<comment type="catalytic activity">
    <reaction evidence="1 10">
        <text>a (3R)-hydroxyacyl-[ACP] = a (2E)-enoyl-[ACP] + H2O</text>
        <dbReference type="Rhea" id="RHEA:13097"/>
        <dbReference type="Rhea" id="RHEA-COMP:9925"/>
        <dbReference type="Rhea" id="RHEA-COMP:9945"/>
        <dbReference type="ChEBI" id="CHEBI:15377"/>
        <dbReference type="ChEBI" id="CHEBI:78784"/>
        <dbReference type="ChEBI" id="CHEBI:78827"/>
        <dbReference type="EC" id="4.2.1.59"/>
    </reaction>
</comment>
<dbReference type="EMBL" id="FP929045">
    <property type="protein sequence ID" value="CBK99467.1"/>
    <property type="molecule type" value="Genomic_DNA"/>
</dbReference>
<evidence type="ECO:0000256" key="1">
    <source>
        <dbReference type="ARBA" id="ARBA00001055"/>
    </source>
</evidence>
<accession>D4JZL8</accession>
<dbReference type="SUPFAM" id="SSF54637">
    <property type="entry name" value="Thioesterase/thiol ester dehydrase-isomerase"/>
    <property type="match status" value="1"/>
</dbReference>
<dbReference type="GO" id="GO:0005737">
    <property type="term" value="C:cytoplasm"/>
    <property type="evidence" value="ECO:0007669"/>
    <property type="project" value="UniProtKB-SubCell"/>
</dbReference>
<dbReference type="FunFam" id="3.10.129.10:FF:000001">
    <property type="entry name" value="3-hydroxyacyl-[acyl-carrier-protein] dehydratase FabZ"/>
    <property type="match status" value="1"/>
</dbReference>
<dbReference type="InterPro" id="IPR029069">
    <property type="entry name" value="HotDog_dom_sf"/>
</dbReference>
<keyword evidence="6 10" id="KW-0441">Lipid A biosynthesis</keyword>
<reference evidence="11 12" key="2">
    <citation type="submission" date="2010-03" db="EMBL/GenBank/DDBJ databases">
        <authorList>
            <person name="Pajon A."/>
        </authorList>
    </citation>
    <scope>NUCLEOTIDE SEQUENCE [LARGE SCALE GENOMIC DNA]</scope>
    <source>
        <strain evidence="12">L2-6</strain>
    </source>
</reference>
<keyword evidence="4 10" id="KW-0963">Cytoplasm</keyword>
<dbReference type="GO" id="GO:0009245">
    <property type="term" value="P:lipid A biosynthetic process"/>
    <property type="evidence" value="ECO:0007669"/>
    <property type="project" value="UniProtKB-UniRule"/>
</dbReference>
<feature type="active site" evidence="10">
    <location>
        <position position="60"/>
    </location>
</feature>
<evidence type="ECO:0000313" key="12">
    <source>
        <dbReference type="Proteomes" id="UP000008804"/>
    </source>
</evidence>
<sequence>MAEPRTVRENANSLTSEEIGAILPHRYPFALVDRILDYEPGQWAIGRKCVTRNEEFFCGHFPGQPVMPGVLILEALAQTGAVAALSLPENKGKLALFGGIKNARFRKQVTPGDVLTLHCELVEQRGPVGIGKASAYVDGKCAATAELTFVLNVKKTKTERIVIPELSSLFFACKNLSVSADALPPLLARRGFGIPQSFTSSPEAPLGRGAVERMRD</sequence>
<comment type="function">
    <text evidence="9 10">Involved in unsaturated fatty acids biosynthesis. Catalyzes the dehydration of short chain beta-hydroxyacyl-ACPs and long chain saturated and unsaturated beta-hydroxyacyl-ACPs.</text>
</comment>
<evidence type="ECO:0000256" key="3">
    <source>
        <dbReference type="ARBA" id="ARBA00009174"/>
    </source>
</evidence>
<evidence type="ECO:0000256" key="10">
    <source>
        <dbReference type="HAMAP-Rule" id="MF_00406"/>
    </source>
</evidence>
<dbReference type="InterPro" id="IPR013114">
    <property type="entry name" value="FabA_FabZ"/>
</dbReference>
<dbReference type="PANTHER" id="PTHR30272">
    <property type="entry name" value="3-HYDROXYACYL-[ACYL-CARRIER-PROTEIN] DEHYDRATASE"/>
    <property type="match status" value="1"/>
</dbReference>
<evidence type="ECO:0000313" key="11">
    <source>
        <dbReference type="EMBL" id="CBK99467.1"/>
    </source>
</evidence>
<keyword evidence="7 10" id="KW-0443">Lipid metabolism</keyword>
<keyword evidence="5 10" id="KW-0444">Lipid biosynthesis</keyword>
<evidence type="ECO:0000256" key="9">
    <source>
        <dbReference type="ARBA" id="ARBA00025049"/>
    </source>
</evidence>
<dbReference type="InterPro" id="IPR010084">
    <property type="entry name" value="FabZ"/>
</dbReference>
<evidence type="ECO:0000256" key="2">
    <source>
        <dbReference type="ARBA" id="ARBA00004496"/>
    </source>
</evidence>
<evidence type="ECO:0000256" key="5">
    <source>
        <dbReference type="ARBA" id="ARBA00022516"/>
    </source>
</evidence>
<evidence type="ECO:0000256" key="8">
    <source>
        <dbReference type="ARBA" id="ARBA00023239"/>
    </source>
</evidence>
<dbReference type="HOGENOM" id="CLU_1276087_0_0_9"/>
<evidence type="ECO:0000256" key="6">
    <source>
        <dbReference type="ARBA" id="ARBA00022556"/>
    </source>
</evidence>
<dbReference type="PANTHER" id="PTHR30272:SF1">
    <property type="entry name" value="3-HYDROXYACYL-[ACYL-CARRIER-PROTEIN] DEHYDRATASE"/>
    <property type="match status" value="1"/>
</dbReference>
<dbReference type="GO" id="GO:0006633">
    <property type="term" value="P:fatty acid biosynthetic process"/>
    <property type="evidence" value="ECO:0007669"/>
    <property type="project" value="UniProtKB-UniRule"/>
</dbReference>
<evidence type="ECO:0000256" key="4">
    <source>
        <dbReference type="ARBA" id="ARBA00022490"/>
    </source>
</evidence>
<name>D4JZL8_9FIRM</name>
<dbReference type="PATRIC" id="fig|718252.3.peg.262"/>
<dbReference type="Pfam" id="PF07977">
    <property type="entry name" value="FabA"/>
    <property type="match status" value="1"/>
</dbReference>
<dbReference type="CDD" id="cd01288">
    <property type="entry name" value="FabZ"/>
    <property type="match status" value="1"/>
</dbReference>
<organism evidence="11 12">
    <name type="scientific">Faecalibacterium prausnitzii L2-6</name>
    <dbReference type="NCBI Taxonomy" id="718252"/>
    <lineage>
        <taxon>Bacteria</taxon>
        <taxon>Bacillati</taxon>
        <taxon>Bacillota</taxon>
        <taxon>Clostridia</taxon>
        <taxon>Eubacteriales</taxon>
        <taxon>Oscillospiraceae</taxon>
        <taxon>Faecalibacterium</taxon>
    </lineage>
</organism>
<dbReference type="Proteomes" id="UP000008804">
    <property type="component" value="Chromosome"/>
</dbReference>
<dbReference type="HAMAP" id="MF_00406">
    <property type="entry name" value="FabZ"/>
    <property type="match status" value="1"/>
</dbReference>
<comment type="subcellular location">
    <subcellularLocation>
        <location evidence="2 10">Cytoplasm</location>
    </subcellularLocation>
</comment>
<keyword evidence="12" id="KW-1185">Reference proteome</keyword>
<dbReference type="GO" id="GO:0019171">
    <property type="term" value="F:(3R)-hydroxyacyl-[acyl-carrier-protein] dehydratase activity"/>
    <property type="evidence" value="ECO:0007669"/>
    <property type="project" value="UniProtKB-EC"/>
</dbReference>
<proteinExistence type="inferred from homology"/>
<evidence type="ECO:0000256" key="7">
    <source>
        <dbReference type="ARBA" id="ARBA00023098"/>
    </source>
</evidence>
<gene>
    <name evidence="10" type="primary">fabZ</name>
    <name evidence="11" type="ORF">FP2_20800</name>
</gene>
<dbReference type="NCBIfam" id="TIGR01750">
    <property type="entry name" value="fabZ"/>
    <property type="match status" value="1"/>
</dbReference>
<dbReference type="NCBIfam" id="NF000582">
    <property type="entry name" value="PRK00006.1"/>
    <property type="match status" value="1"/>
</dbReference>
<dbReference type="STRING" id="718252.FP2_20800"/>
<dbReference type="KEGG" id="fpr:FP2_20800"/>
<protein>
    <recommendedName>
        <fullName evidence="10">3-hydroxyacyl-[acyl-carrier-protein] dehydratase FabZ</fullName>
        <ecNumber evidence="10">4.2.1.59</ecNumber>
    </recommendedName>
    <alternativeName>
        <fullName evidence="10">(3R)-hydroxymyristoyl-[acyl-carrier-protein] dehydratase</fullName>
        <shortName evidence="10">(3R)-hydroxymyristoyl-ACP dehydrase</shortName>
    </alternativeName>
    <alternativeName>
        <fullName evidence="10">Beta-hydroxyacyl-ACP dehydratase</fullName>
    </alternativeName>
</protein>
<keyword evidence="8 10" id="KW-0456">Lyase</keyword>
<comment type="similarity">
    <text evidence="3 10">Belongs to the thioester dehydratase family. FabZ subfamily.</text>
</comment>
<reference evidence="11 12" key="1">
    <citation type="submission" date="2010-03" db="EMBL/GenBank/DDBJ databases">
        <title>The genome sequence of Faecalibacterium prausnitzii L2/6.</title>
        <authorList>
            <consortium name="metaHIT consortium -- http://www.metahit.eu/"/>
            <person name="Pajon A."/>
            <person name="Turner K."/>
            <person name="Parkhill J."/>
            <person name="Duncan S."/>
            <person name="Flint H."/>
        </authorList>
    </citation>
    <scope>NUCLEOTIDE SEQUENCE [LARGE SCALE GENOMIC DNA]</scope>
    <source>
        <strain evidence="12">L2-6</strain>
    </source>
</reference>
<dbReference type="Gene3D" id="3.10.129.10">
    <property type="entry name" value="Hotdog Thioesterase"/>
    <property type="match status" value="1"/>
</dbReference>
<dbReference type="AlphaFoldDB" id="D4JZL8"/>
<dbReference type="GO" id="GO:0016020">
    <property type="term" value="C:membrane"/>
    <property type="evidence" value="ECO:0007669"/>
    <property type="project" value="GOC"/>
</dbReference>
<dbReference type="eggNOG" id="COG0764">
    <property type="taxonomic scope" value="Bacteria"/>
</dbReference>